<evidence type="ECO:0000313" key="3">
    <source>
        <dbReference type="EMBL" id="SNS70928.1"/>
    </source>
</evidence>
<keyword evidence="4" id="KW-1185">Reference proteome</keyword>
<keyword evidence="2" id="KW-0460">Magnesium</keyword>
<comment type="subunit">
    <text evidence="2">Homodimer.</text>
</comment>
<evidence type="ECO:0000256" key="1">
    <source>
        <dbReference type="ARBA" id="ARBA00022679"/>
    </source>
</evidence>
<feature type="active site" description="Proton acceptor" evidence="2">
    <location>
        <position position="83"/>
    </location>
</feature>
<feature type="binding site" evidence="2">
    <location>
        <position position="48"/>
    </location>
    <ligand>
        <name>substrate</name>
    </ligand>
</feature>
<dbReference type="Pfam" id="PF01255">
    <property type="entry name" value="Prenyltransf"/>
    <property type="match status" value="1"/>
</dbReference>
<proteinExistence type="inferred from homology"/>
<feature type="binding site" evidence="2">
    <location>
        <position position="35"/>
    </location>
    <ligand>
        <name>Mg(2+)</name>
        <dbReference type="ChEBI" id="CHEBI:18420"/>
    </ligand>
</feature>
<dbReference type="GO" id="GO:0008834">
    <property type="term" value="F:ditrans,polycis-undecaprenyl-diphosphate synthase [(2E,6E)-farnesyl-diphosphate specific] activity"/>
    <property type="evidence" value="ECO:0007669"/>
    <property type="project" value="TreeGrafter"/>
</dbReference>
<dbReference type="SUPFAM" id="SSF64005">
    <property type="entry name" value="Undecaprenyl diphosphate synthase"/>
    <property type="match status" value="1"/>
</dbReference>
<name>A0A239GQ65_9FIRM</name>
<keyword evidence="1 2" id="KW-0808">Transferase</keyword>
<dbReference type="GO" id="GO:0030145">
    <property type="term" value="F:manganese ion binding"/>
    <property type="evidence" value="ECO:0007669"/>
    <property type="project" value="TreeGrafter"/>
</dbReference>
<dbReference type="InterPro" id="IPR018520">
    <property type="entry name" value="UPP_synth-like_CS"/>
</dbReference>
<dbReference type="NCBIfam" id="NF011405">
    <property type="entry name" value="PRK14830.1"/>
    <property type="match status" value="1"/>
</dbReference>
<feature type="binding site" evidence="2">
    <location>
        <begin position="36"/>
        <end position="39"/>
    </location>
    <ligand>
        <name>substrate</name>
    </ligand>
</feature>
<dbReference type="GO" id="GO:0016094">
    <property type="term" value="P:polyprenol biosynthetic process"/>
    <property type="evidence" value="ECO:0007669"/>
    <property type="project" value="TreeGrafter"/>
</dbReference>
<evidence type="ECO:0000256" key="2">
    <source>
        <dbReference type="HAMAP-Rule" id="MF_01139"/>
    </source>
</evidence>
<reference evidence="3 4" key="1">
    <citation type="submission" date="2017-06" db="EMBL/GenBank/DDBJ databases">
        <authorList>
            <person name="Kim H.J."/>
            <person name="Triplett B.A."/>
        </authorList>
    </citation>
    <scope>NUCLEOTIDE SEQUENCE [LARGE SCALE GENOMIC DNA]</scope>
    <source>
        <strain evidence="3 4">SCA</strain>
    </source>
</reference>
<comment type="caution">
    <text evidence="2">Lacks conserved residue(s) required for the propagation of feature annotation.</text>
</comment>
<evidence type="ECO:0000313" key="4">
    <source>
        <dbReference type="Proteomes" id="UP000198304"/>
    </source>
</evidence>
<comment type="function">
    <text evidence="2">Catalyzes the condensation of isopentenyl diphosphate (IPP) with allylic pyrophosphates generating different type of terpenoids.</text>
</comment>
<dbReference type="CDD" id="cd00475">
    <property type="entry name" value="Cis_IPPS"/>
    <property type="match status" value="1"/>
</dbReference>
<dbReference type="NCBIfam" id="TIGR00055">
    <property type="entry name" value="uppS"/>
    <property type="match status" value="1"/>
</dbReference>
<dbReference type="RefSeq" id="WP_089283920.1">
    <property type="nucleotide sequence ID" value="NZ_FZOJ01000018.1"/>
</dbReference>
<feature type="binding site" evidence="2">
    <location>
        <position position="203"/>
    </location>
    <ligand>
        <name>substrate</name>
    </ligand>
</feature>
<dbReference type="EMBL" id="FZOJ01000018">
    <property type="protein sequence ID" value="SNS70928.1"/>
    <property type="molecule type" value="Genomic_DNA"/>
</dbReference>
<gene>
    <name evidence="3" type="ORF">SAMN05446037_101814</name>
</gene>
<dbReference type="HAMAP" id="MF_01139">
    <property type="entry name" value="ISPT"/>
    <property type="match status" value="1"/>
</dbReference>
<accession>A0A239GQ65</accession>
<feature type="binding site" evidence="2">
    <location>
        <position position="40"/>
    </location>
    <ligand>
        <name>substrate</name>
    </ligand>
</feature>
<feature type="binding site" evidence="2">
    <location>
        <begin position="209"/>
        <end position="211"/>
    </location>
    <ligand>
        <name>substrate</name>
    </ligand>
</feature>
<dbReference type="GO" id="GO:0000287">
    <property type="term" value="F:magnesium ion binding"/>
    <property type="evidence" value="ECO:0007669"/>
    <property type="project" value="UniProtKB-UniRule"/>
</dbReference>
<dbReference type="InterPro" id="IPR001441">
    <property type="entry name" value="UPP_synth-like"/>
</dbReference>
<feature type="binding site" evidence="2">
    <location>
        <begin position="80"/>
        <end position="82"/>
    </location>
    <ligand>
        <name>substrate</name>
    </ligand>
</feature>
<dbReference type="OrthoDB" id="4191603at2"/>
<dbReference type="AlphaFoldDB" id="A0A239GQ65"/>
<organism evidence="3 4">
    <name type="scientific">Anaerovirgula multivorans</name>
    <dbReference type="NCBI Taxonomy" id="312168"/>
    <lineage>
        <taxon>Bacteria</taxon>
        <taxon>Bacillati</taxon>
        <taxon>Bacillota</taxon>
        <taxon>Clostridia</taxon>
        <taxon>Peptostreptococcales</taxon>
        <taxon>Natronincolaceae</taxon>
        <taxon>Anaerovirgula</taxon>
    </lineage>
</organism>
<keyword evidence="2" id="KW-0479">Metal-binding</keyword>
<dbReference type="Gene3D" id="3.40.1180.10">
    <property type="entry name" value="Decaprenyl diphosphate synthase-like"/>
    <property type="match status" value="1"/>
</dbReference>
<comment type="cofactor">
    <cofactor evidence="2">
        <name>Mg(2+)</name>
        <dbReference type="ChEBI" id="CHEBI:18420"/>
    </cofactor>
    <text evidence="2">Binds 2 magnesium ions per subunit.</text>
</comment>
<feature type="binding site" evidence="2">
    <location>
        <position position="52"/>
    </location>
    <ligand>
        <name>substrate</name>
    </ligand>
</feature>
<dbReference type="PANTHER" id="PTHR10291">
    <property type="entry name" value="DEHYDRODOLICHYL DIPHOSPHATE SYNTHASE FAMILY MEMBER"/>
    <property type="match status" value="1"/>
</dbReference>
<dbReference type="EC" id="2.5.1.-" evidence="2"/>
<dbReference type="PANTHER" id="PTHR10291:SF0">
    <property type="entry name" value="DEHYDRODOLICHYL DIPHOSPHATE SYNTHASE 2"/>
    <property type="match status" value="1"/>
</dbReference>
<dbReference type="Proteomes" id="UP000198304">
    <property type="component" value="Unassembled WGS sequence"/>
</dbReference>
<sequence length="251" mass="29585">MFNFNRIFLNQQKSDNKDKETEKKNIPKHVAIICDGNGRWAKQRGLPRSFGHKAGVKPMKCITQECARTGVKILTLFAFSTENWKRDRNEVDFLMKLFVDFFREWREEIRSKGIQFHHIGLKENLPEDLLYEIELTEKVTMNNNQMIVNVALNYGGRQEVVNAVQAIAKDVQYGKLMQDDINEDTIHNYLYTKGQDDPDILIRTSGEFRVSNFLLWQLAKTQIWTTQVLWPDFKSEHLQKAFECYQPYRTI</sequence>
<feature type="binding site" evidence="2">
    <location>
        <position position="84"/>
    </location>
    <ligand>
        <name>substrate</name>
    </ligand>
</feature>
<dbReference type="GO" id="GO:0005829">
    <property type="term" value="C:cytosol"/>
    <property type="evidence" value="ECO:0007669"/>
    <property type="project" value="TreeGrafter"/>
</dbReference>
<comment type="similarity">
    <text evidence="2">Belongs to the UPP synthase family.</text>
</comment>
<dbReference type="InterPro" id="IPR036424">
    <property type="entry name" value="UPP_synth-like_sf"/>
</dbReference>
<dbReference type="FunFam" id="3.40.1180.10:FF:000001">
    <property type="entry name" value="(2E,6E)-farnesyl-diphosphate-specific ditrans,polycis-undecaprenyl-diphosphate synthase"/>
    <property type="match status" value="1"/>
</dbReference>
<feature type="binding site" evidence="2">
    <location>
        <position position="86"/>
    </location>
    <ligand>
        <name>substrate</name>
    </ligand>
</feature>
<feature type="active site" evidence="2">
    <location>
        <position position="35"/>
    </location>
</feature>
<protein>
    <recommendedName>
        <fullName evidence="2">Isoprenyl transferase</fullName>
        <ecNumber evidence="2">2.5.1.-</ecNumber>
    </recommendedName>
</protein>
<dbReference type="PROSITE" id="PS01066">
    <property type="entry name" value="UPP_SYNTHASE"/>
    <property type="match status" value="1"/>
</dbReference>